<evidence type="ECO:0000259" key="5">
    <source>
        <dbReference type="Pfam" id="PF00188"/>
    </source>
</evidence>
<dbReference type="SUPFAM" id="SSF57997">
    <property type="entry name" value="Tropomyosin"/>
    <property type="match status" value="1"/>
</dbReference>
<dbReference type="CDD" id="cd05379">
    <property type="entry name" value="CAP_bacterial"/>
    <property type="match status" value="1"/>
</dbReference>
<feature type="signal peptide" evidence="4">
    <location>
        <begin position="1"/>
        <end position="29"/>
    </location>
</feature>
<reference evidence="6 7" key="1">
    <citation type="submission" date="2020-10" db="EMBL/GenBank/DDBJ databases">
        <title>Complete genome sequence of Corynebacterium jeddahense DSM 45997, type strain of Corynebacterium jeddahense.</title>
        <authorList>
            <person name="Busche T."/>
            <person name="Kalinowski J."/>
            <person name="Ruckert C."/>
        </authorList>
    </citation>
    <scope>NUCLEOTIDE SEQUENCE [LARGE SCALE GENOMIC DNA]</scope>
    <source>
        <strain evidence="6 7">DSM 45997</strain>
    </source>
</reference>
<keyword evidence="1" id="KW-0175">Coiled coil</keyword>
<dbReference type="Gene3D" id="1.10.287.620">
    <property type="entry name" value="Helix Hairpins"/>
    <property type="match status" value="1"/>
</dbReference>
<keyword evidence="3" id="KW-1133">Transmembrane helix</keyword>
<organism evidence="6 7">
    <name type="scientific">Corynebacterium jeddahense</name>
    <dbReference type="NCBI Taxonomy" id="1414719"/>
    <lineage>
        <taxon>Bacteria</taxon>
        <taxon>Bacillati</taxon>
        <taxon>Actinomycetota</taxon>
        <taxon>Actinomycetes</taxon>
        <taxon>Mycobacteriales</taxon>
        <taxon>Corynebacteriaceae</taxon>
        <taxon>Corynebacterium</taxon>
    </lineage>
</organism>
<accession>A0ABY7UGE1</accession>
<dbReference type="PANTHER" id="PTHR31157:SF1">
    <property type="entry name" value="SCP DOMAIN-CONTAINING PROTEIN"/>
    <property type="match status" value="1"/>
</dbReference>
<dbReference type="EMBL" id="CP063194">
    <property type="protein sequence ID" value="WCZ37793.1"/>
    <property type="molecule type" value="Genomic_DNA"/>
</dbReference>
<evidence type="ECO:0000256" key="1">
    <source>
        <dbReference type="SAM" id="Coils"/>
    </source>
</evidence>
<dbReference type="SUPFAM" id="SSF55797">
    <property type="entry name" value="PR-1-like"/>
    <property type="match status" value="1"/>
</dbReference>
<feature type="region of interest" description="Disordered" evidence="2">
    <location>
        <begin position="470"/>
        <end position="505"/>
    </location>
</feature>
<dbReference type="Proteomes" id="UP001218071">
    <property type="component" value="Chromosome"/>
</dbReference>
<protein>
    <submittedName>
        <fullName evidence="6">Chromosome partition protein Smc</fullName>
    </submittedName>
</protein>
<feature type="chain" id="PRO_5047155555" evidence="4">
    <location>
        <begin position="30"/>
        <end position="657"/>
    </location>
</feature>
<evidence type="ECO:0000313" key="7">
    <source>
        <dbReference type="Proteomes" id="UP001218071"/>
    </source>
</evidence>
<dbReference type="RefSeq" id="WP_042409976.1">
    <property type="nucleotide sequence ID" value="NZ_CBYN010000149.1"/>
</dbReference>
<keyword evidence="7" id="KW-1185">Reference proteome</keyword>
<dbReference type="InterPro" id="IPR035940">
    <property type="entry name" value="CAP_sf"/>
</dbReference>
<evidence type="ECO:0000256" key="2">
    <source>
        <dbReference type="SAM" id="MobiDB-lite"/>
    </source>
</evidence>
<dbReference type="Pfam" id="PF00188">
    <property type="entry name" value="CAP"/>
    <property type="match status" value="1"/>
</dbReference>
<feature type="region of interest" description="Disordered" evidence="2">
    <location>
        <begin position="587"/>
        <end position="626"/>
    </location>
</feature>
<evidence type="ECO:0000256" key="3">
    <source>
        <dbReference type="SAM" id="Phobius"/>
    </source>
</evidence>
<name>A0ABY7UGE1_9CORY</name>
<evidence type="ECO:0000256" key="4">
    <source>
        <dbReference type="SAM" id="SignalP"/>
    </source>
</evidence>
<dbReference type="Gene3D" id="3.40.33.10">
    <property type="entry name" value="CAP"/>
    <property type="match status" value="1"/>
</dbReference>
<evidence type="ECO:0000313" key="6">
    <source>
        <dbReference type="EMBL" id="WCZ37793.1"/>
    </source>
</evidence>
<feature type="compositionally biased region" description="Polar residues" evidence="2">
    <location>
        <begin position="616"/>
        <end position="626"/>
    </location>
</feature>
<feature type="compositionally biased region" description="Basic and acidic residues" evidence="2">
    <location>
        <begin position="483"/>
        <end position="505"/>
    </location>
</feature>
<proteinExistence type="predicted"/>
<keyword evidence="3" id="KW-0812">Transmembrane</keyword>
<feature type="transmembrane region" description="Helical" evidence="3">
    <location>
        <begin position="629"/>
        <end position="648"/>
    </location>
</feature>
<gene>
    <name evidence="6" type="primary">smc1</name>
    <name evidence="6" type="ORF">CJEDD_00820</name>
</gene>
<keyword evidence="3" id="KW-0472">Membrane</keyword>
<feature type="domain" description="SCP" evidence="5">
    <location>
        <begin position="215"/>
        <end position="340"/>
    </location>
</feature>
<feature type="coiled-coil region" evidence="1">
    <location>
        <begin position="56"/>
        <end position="172"/>
    </location>
</feature>
<dbReference type="InterPro" id="IPR014044">
    <property type="entry name" value="CAP_dom"/>
</dbReference>
<dbReference type="PANTHER" id="PTHR31157">
    <property type="entry name" value="SCP DOMAIN-CONTAINING PROTEIN"/>
    <property type="match status" value="1"/>
</dbReference>
<keyword evidence="4" id="KW-0732">Signal</keyword>
<sequence length="657" mass="70235">MQRTRLTAATLAVAMSVSTIHVVAPDALAQTVQTRTVSEVDQQAYADALGEWQRDRDAASGDVSEAERTLNQANQRVADAEEAAGKARADVDTARANAAAAKAALDAIDVEGKQRAADAASSQLRDAEAKLGTAQKRVDDARATRDAAQAEFNDLDKQLQEKKDALSKAEDGLRKSVAIGEEVKAERAKFDERVRTGSDYSVEDWERLTGQAVAEMINDYRVANGLHPLVTHEIYIQQAQAWSDQMVADIPRLGTWVGAKKGDETAFRHSEAADYGRSGENIAGHFLGAPTAKATREQWKTLPEKLFTGWHNSPGHNKNMLSPNYEGMGLGITVEPDGTVWATTMFFHDQVNLNTRSYFPADASTQRAKRSGSPFYLPAGAREAMQTPAMRDNLRDTKGVTPSYANIASDVRGFSRNAQQGMDPKITKVDYDADRKEIENAEKLAAGLIVIYLAGVDGARKNADEVSAKTDSAAARSKQAQLDLDRVSASRDAARKDRDAAAAAKTDADATLDKAKRTPKQPLIDAVTATTQNLSDQQKRASSADAALAEARKAADDASTAAAAKRAALQTLDASRPRERDFVVEREVTETLPAPTPAPTSTSTPAPSPSPAVHSGTDSTPTSKGSSTGAIIGIVIAVLAVIGVAVAWPEISKHLPQ</sequence>